<keyword evidence="3" id="KW-1133">Transmembrane helix</keyword>
<keyword evidence="3" id="KW-0812">Transmembrane</keyword>
<dbReference type="Proteomes" id="UP000663828">
    <property type="component" value="Unassembled WGS sequence"/>
</dbReference>
<evidence type="ECO:0000313" key="6">
    <source>
        <dbReference type="Proteomes" id="UP000663828"/>
    </source>
</evidence>
<accession>A0A815IP09</accession>
<evidence type="ECO:0008006" key="8">
    <source>
        <dbReference type="Google" id="ProtNLM"/>
    </source>
</evidence>
<evidence type="ECO:0000313" key="4">
    <source>
        <dbReference type="EMBL" id="CAF1366212.1"/>
    </source>
</evidence>
<evidence type="ECO:0000313" key="7">
    <source>
        <dbReference type="Proteomes" id="UP000663852"/>
    </source>
</evidence>
<feature type="coiled-coil region" evidence="2">
    <location>
        <begin position="76"/>
        <end position="103"/>
    </location>
</feature>
<name>A0A815IP09_ADIRI</name>
<evidence type="ECO:0000256" key="1">
    <source>
        <dbReference type="ARBA" id="ARBA00022737"/>
    </source>
</evidence>
<keyword evidence="6" id="KW-1185">Reference proteome</keyword>
<dbReference type="CDD" id="cd22249">
    <property type="entry name" value="UDM1_RNF168_RNF169-like"/>
    <property type="match status" value="1"/>
</dbReference>
<dbReference type="EMBL" id="CAJNOR010007974">
    <property type="protein sequence ID" value="CAF1626468.1"/>
    <property type="molecule type" value="Genomic_DNA"/>
</dbReference>
<organism evidence="4 7">
    <name type="scientific">Adineta ricciae</name>
    <name type="common">Rotifer</name>
    <dbReference type="NCBI Taxonomy" id="249248"/>
    <lineage>
        <taxon>Eukaryota</taxon>
        <taxon>Metazoa</taxon>
        <taxon>Spiralia</taxon>
        <taxon>Gnathifera</taxon>
        <taxon>Rotifera</taxon>
        <taxon>Eurotatoria</taxon>
        <taxon>Bdelloidea</taxon>
        <taxon>Adinetida</taxon>
        <taxon>Adinetidae</taxon>
        <taxon>Adineta</taxon>
    </lineage>
</organism>
<dbReference type="OrthoDB" id="10065652at2759"/>
<dbReference type="Gene3D" id="2.160.20.80">
    <property type="entry name" value="E3 ubiquitin-protein ligase SopA"/>
    <property type="match status" value="4"/>
</dbReference>
<dbReference type="InterPro" id="IPR001646">
    <property type="entry name" value="5peptide_repeat"/>
</dbReference>
<evidence type="ECO:0000313" key="5">
    <source>
        <dbReference type="EMBL" id="CAF1626468.1"/>
    </source>
</evidence>
<proteinExistence type="predicted"/>
<sequence>MSSPDQSAITNMNSNSDRNCRLTLKDGLQFISSLILPLMLGVFTVIITLEQQRISQEQRAQDLAELRLQREQDMNISMLQRALDKQTAKEQREEAELRRIQDLNISESKRAHDNELAEKQRDLLERQRLHELDIETQRHQDTLLVAYMNEVGILLEKSNGCLSLNPLIATLVRVKTLTLARQIDSTRNTQVIQFLYEAGQLTNGQQPLDLHDAEFNGIDLSSSTVHSKLHKLYLFGARLNNASFRNRDLTNANFSEAYLQDASFVRTYLDHVDFSRATLITTDFYKSEFINSVFNYATMIGLRVLDAGFSTCQFIGANIRKMNIDPRTSFSSCNFTDTVDLYHMNFTDVDFQSSYFKNVYIRENIFVGAIFQSAKFINTKLSQNDLSRISASNIRFNNVELSSIIFTNSILTESVWVDSRIINSNFEHANLINANFRKTIVKNVTFSQATITDGSFIDVSLSNSNFYQCHCDHMRFDGSLMDIVSFHKAVLAQSSFSDSWKLSNVNFTGIDGRDADFSSINLITNTFEGAQLIGANFAWSVCDSVNFLDADLTDADMSHTFLSGSNLTREQLDKAMSISDTYFQTKKLRNPNLLVSSLTSCDSNILSAEETVWIVNPRDTQVQIVRPDKTRCYFSTGPNMTHPITMSQQVSISKYERLIGKKKADVYVAINIWSTAITAYLTASGPKRAPANHTFEVIKQSRQQLLKPVFVPLSGTTQLLLSIVFESNTSMCNSIDLSVQHRPIQN</sequence>
<dbReference type="EMBL" id="CAJNOJ010000281">
    <property type="protein sequence ID" value="CAF1366212.1"/>
    <property type="molecule type" value="Genomic_DNA"/>
</dbReference>
<evidence type="ECO:0000256" key="3">
    <source>
        <dbReference type="SAM" id="Phobius"/>
    </source>
</evidence>
<reference evidence="4" key="1">
    <citation type="submission" date="2021-02" db="EMBL/GenBank/DDBJ databases">
        <authorList>
            <person name="Nowell W R."/>
        </authorList>
    </citation>
    <scope>NUCLEOTIDE SEQUENCE</scope>
</reference>
<dbReference type="Pfam" id="PF00805">
    <property type="entry name" value="Pentapeptide"/>
    <property type="match status" value="4"/>
</dbReference>
<keyword evidence="1" id="KW-0677">Repeat</keyword>
<keyword evidence="2" id="KW-0175">Coiled coil</keyword>
<dbReference type="PANTHER" id="PTHR47485">
    <property type="entry name" value="THYLAKOID LUMENAL 17.4 KDA PROTEIN, CHLOROPLASTIC"/>
    <property type="match status" value="1"/>
</dbReference>
<evidence type="ECO:0000256" key="2">
    <source>
        <dbReference type="SAM" id="Coils"/>
    </source>
</evidence>
<dbReference type="PANTHER" id="PTHR47485:SF1">
    <property type="entry name" value="THYLAKOID LUMENAL 17.4 KDA PROTEIN, CHLOROPLASTIC"/>
    <property type="match status" value="1"/>
</dbReference>
<feature type="transmembrane region" description="Helical" evidence="3">
    <location>
        <begin position="28"/>
        <end position="49"/>
    </location>
</feature>
<dbReference type="SUPFAM" id="SSF141571">
    <property type="entry name" value="Pentapeptide repeat-like"/>
    <property type="match status" value="3"/>
</dbReference>
<keyword evidence="3" id="KW-0472">Membrane</keyword>
<gene>
    <name evidence="4" type="ORF">EDS130_LOCUS34109</name>
    <name evidence="5" type="ORF">XAT740_LOCUS50974</name>
</gene>
<dbReference type="Proteomes" id="UP000663852">
    <property type="component" value="Unassembled WGS sequence"/>
</dbReference>
<comment type="caution">
    <text evidence="4">The sequence shown here is derived from an EMBL/GenBank/DDBJ whole genome shotgun (WGS) entry which is preliminary data.</text>
</comment>
<dbReference type="AlphaFoldDB" id="A0A815IP09"/>
<protein>
    <recommendedName>
        <fullName evidence="8">Pentapeptide repeat-containing protein</fullName>
    </recommendedName>
</protein>